<protein>
    <submittedName>
        <fullName evidence="1">Uncharacterized protein</fullName>
    </submittedName>
</protein>
<proteinExistence type="predicted"/>
<evidence type="ECO:0000313" key="2">
    <source>
        <dbReference type="Proteomes" id="UP000676194"/>
    </source>
</evidence>
<evidence type="ECO:0000313" key="1">
    <source>
        <dbReference type="EMBL" id="QVL31509.1"/>
    </source>
</evidence>
<dbReference type="Proteomes" id="UP000676194">
    <property type="component" value="Chromosome"/>
</dbReference>
<gene>
    <name evidence="1" type="ORF">KIH39_22090</name>
</gene>
<dbReference type="KEGG" id="tsph:KIH39_22090"/>
<dbReference type="AlphaFoldDB" id="A0A8E6B569"/>
<name>A0A8E6B569_9BACT</name>
<sequence>MSAEISKSSAQQVQNFNSLARDLRLRGLHLIEWSYRLESTPKEWEESALLDFIDQLQKKSQFWQQEIEDAYIEKDTLSNGTLLELDDRDL</sequence>
<keyword evidence="2" id="KW-1185">Reference proteome</keyword>
<accession>A0A8E6B569</accession>
<organism evidence="1 2">
    <name type="scientific">Telmatocola sphagniphila</name>
    <dbReference type="NCBI Taxonomy" id="1123043"/>
    <lineage>
        <taxon>Bacteria</taxon>
        <taxon>Pseudomonadati</taxon>
        <taxon>Planctomycetota</taxon>
        <taxon>Planctomycetia</taxon>
        <taxon>Gemmatales</taxon>
        <taxon>Gemmataceae</taxon>
    </lineage>
</organism>
<dbReference type="EMBL" id="CP074694">
    <property type="protein sequence ID" value="QVL31509.1"/>
    <property type="molecule type" value="Genomic_DNA"/>
</dbReference>
<dbReference type="RefSeq" id="WP_213495454.1">
    <property type="nucleotide sequence ID" value="NZ_CP074694.1"/>
</dbReference>
<reference evidence="1" key="1">
    <citation type="submission" date="2021-05" db="EMBL/GenBank/DDBJ databases">
        <title>Complete genome sequence of the cellulolytic planctomycete Telmatocola sphagniphila SP2T and characterization of the first cellulase from planctomycetes.</title>
        <authorList>
            <person name="Rakitin A.L."/>
            <person name="Beletsky A.V."/>
            <person name="Naumoff D.G."/>
            <person name="Kulichevskaya I.S."/>
            <person name="Mardanov A.V."/>
            <person name="Ravin N.V."/>
            <person name="Dedysh S.N."/>
        </authorList>
    </citation>
    <scope>NUCLEOTIDE SEQUENCE</scope>
    <source>
        <strain evidence="1">SP2T</strain>
    </source>
</reference>